<reference evidence="16" key="1">
    <citation type="journal article" date="2023" name="Mol. Biol. Evol.">
        <title>Third-Generation Sequencing Reveals the Adaptive Role of the Epigenome in Three Deep-Sea Polychaetes.</title>
        <authorList>
            <person name="Perez M."/>
            <person name="Aroh O."/>
            <person name="Sun Y."/>
            <person name="Lan Y."/>
            <person name="Juniper S.K."/>
            <person name="Young C.R."/>
            <person name="Angers B."/>
            <person name="Qian P.Y."/>
        </authorList>
    </citation>
    <scope>NUCLEOTIDE SEQUENCE</scope>
    <source>
        <strain evidence="16">R07B-5</strain>
    </source>
</reference>
<keyword evidence="17" id="KW-1185">Reference proteome</keyword>
<dbReference type="GO" id="GO:0005768">
    <property type="term" value="C:endosome"/>
    <property type="evidence" value="ECO:0007669"/>
    <property type="project" value="TreeGrafter"/>
</dbReference>
<feature type="active site" evidence="12">
    <location>
        <position position="233"/>
    </location>
</feature>
<evidence type="ECO:0000256" key="4">
    <source>
        <dbReference type="ARBA" id="ARBA00022692"/>
    </source>
</evidence>
<dbReference type="InterPro" id="IPR001969">
    <property type="entry name" value="Aspartic_peptidase_AS"/>
</dbReference>
<keyword evidence="3 13" id="KW-0645">Protease</keyword>
<keyword evidence="4 14" id="KW-0812">Transmembrane</keyword>
<dbReference type="PROSITE" id="PS51767">
    <property type="entry name" value="PEPTIDASE_A1"/>
    <property type="match status" value="1"/>
</dbReference>
<dbReference type="PRINTS" id="PR01816">
    <property type="entry name" value="BACE1"/>
</dbReference>
<dbReference type="PRINTS" id="PR00792">
    <property type="entry name" value="PEPSIN"/>
</dbReference>
<dbReference type="InterPro" id="IPR001461">
    <property type="entry name" value="Aspartic_peptidase_A1"/>
</dbReference>
<dbReference type="Proteomes" id="UP001209878">
    <property type="component" value="Unassembled WGS sequence"/>
</dbReference>
<dbReference type="GO" id="GO:0005886">
    <property type="term" value="C:plasma membrane"/>
    <property type="evidence" value="ECO:0007669"/>
    <property type="project" value="TreeGrafter"/>
</dbReference>
<organism evidence="16 17">
    <name type="scientific">Ridgeia piscesae</name>
    <name type="common">Tubeworm</name>
    <dbReference type="NCBI Taxonomy" id="27915"/>
    <lineage>
        <taxon>Eukaryota</taxon>
        <taxon>Metazoa</taxon>
        <taxon>Spiralia</taxon>
        <taxon>Lophotrochozoa</taxon>
        <taxon>Annelida</taxon>
        <taxon>Polychaeta</taxon>
        <taxon>Sedentaria</taxon>
        <taxon>Canalipalpata</taxon>
        <taxon>Sabellida</taxon>
        <taxon>Siboglinidae</taxon>
        <taxon>Ridgeia</taxon>
    </lineage>
</organism>
<evidence type="ECO:0000256" key="5">
    <source>
        <dbReference type="ARBA" id="ARBA00022729"/>
    </source>
</evidence>
<evidence type="ECO:0000256" key="9">
    <source>
        <dbReference type="ARBA" id="ARBA00023136"/>
    </source>
</evidence>
<keyword evidence="10" id="KW-0865">Zymogen</keyword>
<sequence length="468" mass="51964">MTSSMTMTQIILHGKPGQGYYTEMLIGTPPQKMNVLIDTGSSNFAIAATPHADISTFFHRVRSATFVDLDKKVKLPYTKGSWKGVLGSDVVSFVSLPNVTVTTKLACITSSEKFFVKDAHWQGILGLAYSAIARPDHSVETFFTSMTHQLPGTQDVFSVQLCGTIDTYNKTDISTGGTMTLGGFDESSYSGPIFYTPIRKEGYYEVIITDIRVNNQSLKLDCKEYNFDKTIVDSGTTNLRFPKLVFKHVVERVKQHAKANKLDALDDLWAGEKMLCWPVGDMPWYAFPTLSLHLAISHNTSFQLLVSPRQYLREVAKDMNQENVSCFKFAIAPSHSGTVLGAVVMEGYYVVFDRQNHRVGFAKTSCPQHNTSNSTSHITGPFLVDFNTSKCAYVQATPQHTLVTVVAYVMVAVCAVCIFTVITLLLRRRLQSHFQRQRANSGSTSLIDQLDGEGNVALGEQELEEHES</sequence>
<dbReference type="FunFam" id="2.40.70.10:FF:000007">
    <property type="entry name" value="Beta-secretase 1"/>
    <property type="match status" value="1"/>
</dbReference>
<dbReference type="InterPro" id="IPR009119">
    <property type="entry name" value="BACE"/>
</dbReference>
<keyword evidence="7 13" id="KW-0378">Hydrolase</keyword>
<dbReference type="Pfam" id="PF00026">
    <property type="entry name" value="Asp"/>
    <property type="match status" value="1"/>
</dbReference>
<evidence type="ECO:0000313" key="17">
    <source>
        <dbReference type="Proteomes" id="UP001209878"/>
    </source>
</evidence>
<dbReference type="EMBL" id="JAODUO010000068">
    <property type="protein sequence ID" value="KAK2190788.1"/>
    <property type="molecule type" value="Genomic_DNA"/>
</dbReference>
<dbReference type="FunFam" id="2.40.70.10:FF:000003">
    <property type="entry name" value="Beta-secretase 1"/>
    <property type="match status" value="1"/>
</dbReference>
<dbReference type="InterPro" id="IPR009120">
    <property type="entry name" value="BACE1"/>
</dbReference>
<evidence type="ECO:0000256" key="12">
    <source>
        <dbReference type="PIRSR" id="PIRSR601461-1"/>
    </source>
</evidence>
<proteinExistence type="inferred from homology"/>
<dbReference type="PANTHER" id="PTHR47965:SF12">
    <property type="entry name" value="ASPARTIC PROTEINASE 3-RELATED"/>
    <property type="match status" value="1"/>
</dbReference>
<accession>A0AAD9P9N7</accession>
<dbReference type="PROSITE" id="PS00141">
    <property type="entry name" value="ASP_PROTEASE"/>
    <property type="match status" value="1"/>
</dbReference>
<evidence type="ECO:0000256" key="8">
    <source>
        <dbReference type="ARBA" id="ARBA00022989"/>
    </source>
</evidence>
<evidence type="ECO:0000256" key="13">
    <source>
        <dbReference type="RuleBase" id="RU000454"/>
    </source>
</evidence>
<dbReference type="GO" id="GO:0050435">
    <property type="term" value="P:amyloid-beta metabolic process"/>
    <property type="evidence" value="ECO:0007669"/>
    <property type="project" value="TreeGrafter"/>
</dbReference>
<comment type="subcellular location">
    <subcellularLocation>
        <location evidence="1">Membrane</location>
        <topology evidence="1">Single-pass type I membrane protein</topology>
    </subcellularLocation>
</comment>
<keyword evidence="9 14" id="KW-0472">Membrane</keyword>
<evidence type="ECO:0000256" key="3">
    <source>
        <dbReference type="ARBA" id="ARBA00022670"/>
    </source>
</evidence>
<comment type="caution">
    <text evidence="16">The sequence shown here is derived from an EMBL/GenBank/DDBJ whole genome shotgun (WGS) entry which is preliminary data.</text>
</comment>
<evidence type="ECO:0000256" key="6">
    <source>
        <dbReference type="ARBA" id="ARBA00022750"/>
    </source>
</evidence>
<comment type="similarity">
    <text evidence="2 13">Belongs to the peptidase A1 family.</text>
</comment>
<gene>
    <name evidence="16" type="ORF">NP493_68g01008</name>
</gene>
<keyword evidence="11" id="KW-1015">Disulfide bond</keyword>
<evidence type="ECO:0000256" key="1">
    <source>
        <dbReference type="ARBA" id="ARBA00004479"/>
    </source>
</evidence>
<keyword evidence="8 14" id="KW-1133">Transmembrane helix</keyword>
<dbReference type="GO" id="GO:0004190">
    <property type="term" value="F:aspartic-type endopeptidase activity"/>
    <property type="evidence" value="ECO:0007669"/>
    <property type="project" value="UniProtKB-KW"/>
</dbReference>
<name>A0AAD9P9N7_RIDPI</name>
<dbReference type="GO" id="GO:0006509">
    <property type="term" value="P:membrane protein ectodomain proteolysis"/>
    <property type="evidence" value="ECO:0007669"/>
    <property type="project" value="TreeGrafter"/>
</dbReference>
<dbReference type="PRINTS" id="PR01815">
    <property type="entry name" value="BACEFAMILY"/>
</dbReference>
<feature type="active site" evidence="12">
    <location>
        <position position="38"/>
    </location>
</feature>
<dbReference type="GO" id="GO:0005802">
    <property type="term" value="C:trans-Golgi network"/>
    <property type="evidence" value="ECO:0007669"/>
    <property type="project" value="TreeGrafter"/>
</dbReference>
<evidence type="ECO:0000256" key="10">
    <source>
        <dbReference type="ARBA" id="ARBA00023145"/>
    </source>
</evidence>
<feature type="domain" description="Peptidase A1" evidence="15">
    <location>
        <begin position="20"/>
        <end position="362"/>
    </location>
</feature>
<feature type="transmembrane region" description="Helical" evidence="14">
    <location>
        <begin position="405"/>
        <end position="426"/>
    </location>
</feature>
<evidence type="ECO:0000313" key="16">
    <source>
        <dbReference type="EMBL" id="KAK2190788.1"/>
    </source>
</evidence>
<evidence type="ECO:0000256" key="7">
    <source>
        <dbReference type="ARBA" id="ARBA00022801"/>
    </source>
</evidence>
<evidence type="ECO:0000259" key="15">
    <source>
        <dbReference type="PROSITE" id="PS51767"/>
    </source>
</evidence>
<keyword evidence="6 13" id="KW-0064">Aspartyl protease</keyword>
<dbReference type="Gene3D" id="2.40.70.10">
    <property type="entry name" value="Acid Proteases"/>
    <property type="match status" value="2"/>
</dbReference>
<dbReference type="AlphaFoldDB" id="A0AAD9P9N7"/>
<dbReference type="InterPro" id="IPR021109">
    <property type="entry name" value="Peptidase_aspartic_dom_sf"/>
</dbReference>
<evidence type="ECO:0000256" key="11">
    <source>
        <dbReference type="ARBA" id="ARBA00023157"/>
    </source>
</evidence>
<keyword evidence="5" id="KW-0732">Signal</keyword>
<dbReference type="PANTHER" id="PTHR47965">
    <property type="entry name" value="ASPARTYL PROTEASE-RELATED"/>
    <property type="match status" value="1"/>
</dbReference>
<evidence type="ECO:0000256" key="2">
    <source>
        <dbReference type="ARBA" id="ARBA00007447"/>
    </source>
</evidence>
<dbReference type="SUPFAM" id="SSF50630">
    <property type="entry name" value="Acid proteases"/>
    <property type="match status" value="1"/>
</dbReference>
<evidence type="ECO:0000256" key="14">
    <source>
        <dbReference type="SAM" id="Phobius"/>
    </source>
</evidence>
<dbReference type="InterPro" id="IPR033121">
    <property type="entry name" value="PEPTIDASE_A1"/>
</dbReference>
<protein>
    <recommendedName>
        <fullName evidence="15">Peptidase A1 domain-containing protein</fullName>
    </recommendedName>
</protein>